<evidence type="ECO:0000313" key="7">
    <source>
        <dbReference type="EMBL" id="EAW07628.1"/>
    </source>
</evidence>
<accession>A1CPQ7</accession>
<dbReference type="SUPFAM" id="SSF51735">
    <property type="entry name" value="NAD(P)-binding Rossmann-fold domains"/>
    <property type="match status" value="1"/>
</dbReference>
<sequence>MGSSLVQTAVVGNNNGSVELSHSAPRPVAKGDLVIIRNMAVSVNPVDTKMQGPYVTPGAIGGCDFAGIVEEAGPDAAKYNIKVGDRVCAAIMGMNPLEPMHGAFSEHVGAHAFALVKIPDAVTFESAAALCTSFMTCGLALFKSLQLPSDPLSPTEKPIPVLVYGGASASGTAAIQLLRLAGYRPIVTCSPHSYEMVKSYGAEATFDYHGPDCAAQIRAYTKNGLRYALDCISTVQSMQICYAALGRAGGRYTALDPYPTAVAATRKIVKADWVIGPAMLGLDIGWPAPHGRKADADMFDFGQRWKATVQQLLDKGLIRTHPLLVQSGALEKVIESMQAITMKKVSGKKLVCKMSE</sequence>
<dbReference type="InterPro" id="IPR047122">
    <property type="entry name" value="Trans-enoyl_RdTase-like"/>
</dbReference>
<dbReference type="GeneID" id="4701122"/>
<dbReference type="STRING" id="344612.A1CPQ7"/>
<dbReference type="InterPro" id="IPR013149">
    <property type="entry name" value="ADH-like_C"/>
</dbReference>
<dbReference type="OMA" id="KGSIDIC"/>
<dbReference type="Proteomes" id="UP000006701">
    <property type="component" value="Unassembled WGS sequence"/>
</dbReference>
<evidence type="ECO:0000256" key="1">
    <source>
        <dbReference type="ARBA" id="ARBA00008072"/>
    </source>
</evidence>
<dbReference type="HOGENOM" id="CLU_026673_16_1_1"/>
<gene>
    <name evidence="7" type="ORF">ACLA_023420</name>
</gene>
<dbReference type="RefSeq" id="XP_001269054.1">
    <property type="nucleotide sequence ID" value="XM_001269053.1"/>
</dbReference>
<evidence type="ECO:0000256" key="3">
    <source>
        <dbReference type="ARBA" id="ARBA00022741"/>
    </source>
</evidence>
<feature type="domain" description="Enoyl reductase (ER)" evidence="6">
    <location>
        <begin position="13"/>
        <end position="351"/>
    </location>
</feature>
<comment type="subunit">
    <text evidence="2">Monomer.</text>
</comment>
<evidence type="ECO:0000313" key="8">
    <source>
        <dbReference type="Proteomes" id="UP000006701"/>
    </source>
</evidence>
<dbReference type="InterPro" id="IPR013154">
    <property type="entry name" value="ADH-like_N"/>
</dbReference>
<reference evidence="7 8" key="1">
    <citation type="journal article" date="2008" name="PLoS Genet.">
        <title>Genomic islands in the pathogenic filamentous fungus Aspergillus fumigatus.</title>
        <authorList>
            <person name="Fedorova N.D."/>
            <person name="Khaldi N."/>
            <person name="Joardar V.S."/>
            <person name="Maiti R."/>
            <person name="Amedeo P."/>
            <person name="Anderson M.J."/>
            <person name="Crabtree J."/>
            <person name="Silva J.C."/>
            <person name="Badger J.H."/>
            <person name="Albarraq A."/>
            <person name="Angiuoli S."/>
            <person name="Bussey H."/>
            <person name="Bowyer P."/>
            <person name="Cotty P.J."/>
            <person name="Dyer P.S."/>
            <person name="Egan A."/>
            <person name="Galens K."/>
            <person name="Fraser-Liggett C.M."/>
            <person name="Haas B.J."/>
            <person name="Inman J.M."/>
            <person name="Kent R."/>
            <person name="Lemieux S."/>
            <person name="Malavazi I."/>
            <person name="Orvis J."/>
            <person name="Roemer T."/>
            <person name="Ronning C.M."/>
            <person name="Sundaram J.P."/>
            <person name="Sutton G."/>
            <person name="Turner G."/>
            <person name="Venter J.C."/>
            <person name="White O.R."/>
            <person name="Whitty B.R."/>
            <person name="Youngman P."/>
            <person name="Wolfe K.H."/>
            <person name="Goldman G.H."/>
            <person name="Wortman J.R."/>
            <person name="Jiang B."/>
            <person name="Denning D.W."/>
            <person name="Nierman W.C."/>
        </authorList>
    </citation>
    <scope>NUCLEOTIDE SEQUENCE [LARGE SCALE GENOMIC DNA]</scope>
    <source>
        <strain evidence="8">ATCC 1007 / CBS 513.65 / DSM 816 / NCTC 3887 / NRRL 1</strain>
    </source>
</reference>
<dbReference type="AlphaFoldDB" id="A1CPQ7"/>
<dbReference type="VEuPathDB" id="FungiDB:ACLA_023420"/>
<evidence type="ECO:0000259" key="6">
    <source>
        <dbReference type="SMART" id="SM00829"/>
    </source>
</evidence>
<dbReference type="Gene3D" id="3.90.180.10">
    <property type="entry name" value="Medium-chain alcohol dehydrogenases, catalytic domain"/>
    <property type="match status" value="1"/>
</dbReference>
<evidence type="ECO:0000256" key="4">
    <source>
        <dbReference type="ARBA" id="ARBA00022857"/>
    </source>
</evidence>
<dbReference type="GO" id="GO:0000166">
    <property type="term" value="F:nucleotide binding"/>
    <property type="evidence" value="ECO:0007669"/>
    <property type="project" value="UniProtKB-KW"/>
</dbReference>
<protein>
    <submittedName>
        <fullName evidence="7">Zinc-binding dehydrogenase family oxidoreductase, putative</fullName>
    </submittedName>
</protein>
<keyword evidence="4" id="KW-0521">NADP</keyword>
<dbReference type="CDD" id="cd08249">
    <property type="entry name" value="enoyl_reductase_like"/>
    <property type="match status" value="1"/>
</dbReference>
<evidence type="ECO:0000256" key="5">
    <source>
        <dbReference type="ARBA" id="ARBA00023002"/>
    </source>
</evidence>
<dbReference type="InterPro" id="IPR011032">
    <property type="entry name" value="GroES-like_sf"/>
</dbReference>
<dbReference type="PANTHER" id="PTHR45348:SF1">
    <property type="entry name" value="TRANS-ENOYL REDUCTASE STHE"/>
    <property type="match status" value="1"/>
</dbReference>
<dbReference type="InterPro" id="IPR036291">
    <property type="entry name" value="NAD(P)-bd_dom_sf"/>
</dbReference>
<comment type="similarity">
    <text evidence="1">Belongs to the zinc-containing alcohol dehydrogenase family.</text>
</comment>
<keyword evidence="5" id="KW-0560">Oxidoreductase</keyword>
<dbReference type="SUPFAM" id="SSF50129">
    <property type="entry name" value="GroES-like"/>
    <property type="match status" value="1"/>
</dbReference>
<dbReference type="Pfam" id="PF00107">
    <property type="entry name" value="ADH_zinc_N"/>
    <property type="match status" value="1"/>
</dbReference>
<dbReference type="OrthoDB" id="48317at2759"/>
<dbReference type="KEGG" id="act:ACLA_023420"/>
<keyword evidence="3" id="KW-0547">Nucleotide-binding</keyword>
<dbReference type="InterPro" id="IPR020843">
    <property type="entry name" value="ER"/>
</dbReference>
<dbReference type="eggNOG" id="KOG1198">
    <property type="taxonomic scope" value="Eukaryota"/>
</dbReference>
<dbReference type="SMART" id="SM00829">
    <property type="entry name" value="PKS_ER"/>
    <property type="match status" value="1"/>
</dbReference>
<dbReference type="PANTHER" id="PTHR45348">
    <property type="entry name" value="HYPOTHETICAL OXIDOREDUCTASE (EUROFUNG)"/>
    <property type="match status" value="1"/>
</dbReference>
<proteinExistence type="inferred from homology"/>
<dbReference type="Gene3D" id="3.40.50.720">
    <property type="entry name" value="NAD(P)-binding Rossmann-like Domain"/>
    <property type="match status" value="1"/>
</dbReference>
<dbReference type="GO" id="GO:0016651">
    <property type="term" value="F:oxidoreductase activity, acting on NAD(P)H"/>
    <property type="evidence" value="ECO:0007669"/>
    <property type="project" value="InterPro"/>
</dbReference>
<dbReference type="EMBL" id="DS027059">
    <property type="protein sequence ID" value="EAW07628.1"/>
    <property type="molecule type" value="Genomic_DNA"/>
</dbReference>
<evidence type="ECO:0000256" key="2">
    <source>
        <dbReference type="ARBA" id="ARBA00011245"/>
    </source>
</evidence>
<keyword evidence="8" id="KW-1185">Reference proteome</keyword>
<name>A1CPQ7_ASPCL</name>
<organism evidence="7 8">
    <name type="scientific">Aspergillus clavatus (strain ATCC 1007 / CBS 513.65 / DSM 816 / NCTC 3887 / NRRL 1 / QM 1276 / 107)</name>
    <dbReference type="NCBI Taxonomy" id="344612"/>
    <lineage>
        <taxon>Eukaryota</taxon>
        <taxon>Fungi</taxon>
        <taxon>Dikarya</taxon>
        <taxon>Ascomycota</taxon>
        <taxon>Pezizomycotina</taxon>
        <taxon>Eurotiomycetes</taxon>
        <taxon>Eurotiomycetidae</taxon>
        <taxon>Eurotiales</taxon>
        <taxon>Aspergillaceae</taxon>
        <taxon>Aspergillus</taxon>
        <taxon>Aspergillus subgen. Fumigati</taxon>
    </lineage>
</organism>
<dbReference type="Pfam" id="PF08240">
    <property type="entry name" value="ADH_N"/>
    <property type="match status" value="1"/>
</dbReference>